<accession>A0A9P4ITE9</accession>
<dbReference type="EMBL" id="ML978121">
    <property type="protein sequence ID" value="KAF2105030.1"/>
    <property type="molecule type" value="Genomic_DNA"/>
</dbReference>
<dbReference type="InterPro" id="IPR002509">
    <property type="entry name" value="NODB_dom"/>
</dbReference>
<evidence type="ECO:0000313" key="2">
    <source>
        <dbReference type="EMBL" id="KAF2105030.1"/>
    </source>
</evidence>
<dbReference type="PANTHER" id="PTHR43123">
    <property type="entry name" value="POLYSACCHARIDE DEACETYLASE-RELATED"/>
    <property type="match status" value="1"/>
</dbReference>
<dbReference type="OrthoDB" id="9970124at2759"/>
<dbReference type="Proteomes" id="UP000799772">
    <property type="component" value="Unassembled WGS sequence"/>
</dbReference>
<proteinExistence type="predicted"/>
<evidence type="ECO:0000259" key="1">
    <source>
        <dbReference type="PROSITE" id="PS51677"/>
    </source>
</evidence>
<dbReference type="SUPFAM" id="SSF88713">
    <property type="entry name" value="Glycoside hydrolase/deacetylase"/>
    <property type="match status" value="1"/>
</dbReference>
<reference evidence="2" key="1">
    <citation type="journal article" date="2020" name="Stud. Mycol.">
        <title>101 Dothideomycetes genomes: a test case for predicting lifestyles and emergence of pathogens.</title>
        <authorList>
            <person name="Haridas S."/>
            <person name="Albert R."/>
            <person name="Binder M."/>
            <person name="Bloem J."/>
            <person name="Labutti K."/>
            <person name="Salamov A."/>
            <person name="Andreopoulos B."/>
            <person name="Baker S."/>
            <person name="Barry K."/>
            <person name="Bills G."/>
            <person name="Bluhm B."/>
            <person name="Cannon C."/>
            <person name="Castanera R."/>
            <person name="Culley D."/>
            <person name="Daum C."/>
            <person name="Ezra D."/>
            <person name="Gonzalez J."/>
            <person name="Henrissat B."/>
            <person name="Kuo A."/>
            <person name="Liang C."/>
            <person name="Lipzen A."/>
            <person name="Lutzoni F."/>
            <person name="Magnuson J."/>
            <person name="Mondo S."/>
            <person name="Nolan M."/>
            <person name="Ohm R."/>
            <person name="Pangilinan J."/>
            <person name="Park H.-J."/>
            <person name="Ramirez L."/>
            <person name="Alfaro M."/>
            <person name="Sun H."/>
            <person name="Tritt A."/>
            <person name="Yoshinaga Y."/>
            <person name="Zwiers L.-H."/>
            <person name="Turgeon B."/>
            <person name="Goodwin S."/>
            <person name="Spatafora J."/>
            <person name="Crous P."/>
            <person name="Grigoriev I."/>
        </authorList>
    </citation>
    <scope>NUCLEOTIDE SEQUENCE</scope>
    <source>
        <strain evidence="2">CBS 133067</strain>
    </source>
</reference>
<gene>
    <name evidence="2" type="ORF">NA57DRAFT_63238</name>
</gene>
<dbReference type="GO" id="GO:0005975">
    <property type="term" value="P:carbohydrate metabolic process"/>
    <property type="evidence" value="ECO:0007669"/>
    <property type="project" value="InterPro"/>
</dbReference>
<dbReference type="InterPro" id="IPR011330">
    <property type="entry name" value="Glyco_hydro/deAcase_b/a-brl"/>
</dbReference>
<keyword evidence="3" id="KW-1185">Reference proteome</keyword>
<protein>
    <submittedName>
        <fullName evidence="2">Polysaccharide deacetylase</fullName>
    </submittedName>
</protein>
<sequence length="342" mass="39653">MSYWNPYNLPDDLGKMEPWKWDDKYDMTRDFIGYGEHSHDPQWPNGAKIAVSFVINYEEGAEHNVLNGDPHSETMINETPGVAPKLQERDVRIESEYEYGSRVGFWRLFRMFNKHDIKFTLYAVGQALECNPAAGKRSAEEGHDIASHAYRWIDYHSVPVEEEKALIRKAVETIRDICGAPPKGWFYGRLSPRSIPLLWEVYQEMGIPLVWMSDSYADEVPYWIDMPAEKDEPNPKGLLMVPYSYDCNDFKFNLDTGFSGPSDFYEQIKNTFDILYEEGRDGSPKMMTVALHCRCIGKPGRFAVLKKFVEYIKGKEDVWIATRTQIAEHFAEKFPYRKGHLA</sequence>
<evidence type="ECO:0000313" key="3">
    <source>
        <dbReference type="Proteomes" id="UP000799772"/>
    </source>
</evidence>
<feature type="domain" description="NodB homology" evidence="1">
    <location>
        <begin position="91"/>
        <end position="321"/>
    </location>
</feature>
<dbReference type="Gene3D" id="3.20.20.370">
    <property type="entry name" value="Glycoside hydrolase/deacetylase"/>
    <property type="match status" value="1"/>
</dbReference>
<dbReference type="PANTHER" id="PTHR43123:SF1">
    <property type="entry name" value="POLYSACCHARIDE DEACETYLASE-RELATED"/>
    <property type="match status" value="1"/>
</dbReference>
<comment type="caution">
    <text evidence="2">The sequence shown here is derived from an EMBL/GenBank/DDBJ whole genome shotgun (WGS) entry which is preliminary data.</text>
</comment>
<dbReference type="PROSITE" id="PS51677">
    <property type="entry name" value="NODB"/>
    <property type="match status" value="1"/>
</dbReference>
<dbReference type="Pfam" id="PF01522">
    <property type="entry name" value="Polysacc_deac_1"/>
    <property type="match status" value="1"/>
</dbReference>
<dbReference type="GO" id="GO:0016810">
    <property type="term" value="F:hydrolase activity, acting on carbon-nitrogen (but not peptide) bonds"/>
    <property type="evidence" value="ECO:0007669"/>
    <property type="project" value="InterPro"/>
</dbReference>
<name>A0A9P4ITE9_9PEZI</name>
<dbReference type="AlphaFoldDB" id="A0A9P4ITE9"/>
<organism evidence="2 3">
    <name type="scientific">Rhizodiscina lignyota</name>
    <dbReference type="NCBI Taxonomy" id="1504668"/>
    <lineage>
        <taxon>Eukaryota</taxon>
        <taxon>Fungi</taxon>
        <taxon>Dikarya</taxon>
        <taxon>Ascomycota</taxon>
        <taxon>Pezizomycotina</taxon>
        <taxon>Dothideomycetes</taxon>
        <taxon>Pleosporomycetidae</taxon>
        <taxon>Aulographales</taxon>
        <taxon>Rhizodiscinaceae</taxon>
        <taxon>Rhizodiscina</taxon>
    </lineage>
</organism>